<dbReference type="RefSeq" id="WP_073308326.1">
    <property type="nucleotide sequence ID" value="NZ_FQWV01000003.1"/>
</dbReference>
<keyword evidence="1" id="KW-0378">Hydrolase</keyword>
<dbReference type="PRINTS" id="PR00111">
    <property type="entry name" value="ABHYDROLASE"/>
</dbReference>
<dbReference type="InterPro" id="IPR000073">
    <property type="entry name" value="AB_hydrolase_1"/>
</dbReference>
<dbReference type="SUPFAM" id="SSF53474">
    <property type="entry name" value="alpha/beta-Hydrolases"/>
    <property type="match status" value="1"/>
</dbReference>
<sequence>MQTADHDGVAIAYEERGRDPAGAETVVLCEGLGYGRWMWNWQADALADSYHVVLWDNRGTGESDVPEGPYTIDQLAGGLEAVLADAGVEAAHVVGASMGGMVAQRYALSYDRAGSLALLCTSPGGPDAVSTPESTLEHMFSVPDGADEREAIRYKMAPAVTDGFIEANPDLIERIVDWRLESDAPPSAREAQAAAVRAFDASDELDALDVPVLVAHGTDDRVLPVGNGELLAEAIPDAESAFVEGGSHLFFIEESERVNDLLVGFLADG</sequence>
<dbReference type="Gene3D" id="3.40.50.1820">
    <property type="entry name" value="alpha/beta hydrolase"/>
    <property type="match status" value="1"/>
</dbReference>
<proteinExistence type="predicted"/>
<evidence type="ECO:0000256" key="1">
    <source>
        <dbReference type="ARBA" id="ARBA00022801"/>
    </source>
</evidence>
<evidence type="ECO:0000313" key="4">
    <source>
        <dbReference type="Proteomes" id="UP000184357"/>
    </source>
</evidence>
<reference evidence="3 4" key="1">
    <citation type="submission" date="2016-11" db="EMBL/GenBank/DDBJ databases">
        <authorList>
            <person name="Jaros S."/>
            <person name="Januszkiewicz K."/>
            <person name="Wedrychowicz H."/>
        </authorList>
    </citation>
    <scope>NUCLEOTIDE SEQUENCE [LARGE SCALE GENOMIC DNA]</scope>
    <source>
        <strain evidence="3 4">DSM 9297</strain>
    </source>
</reference>
<protein>
    <submittedName>
        <fullName evidence="3">Pimeloyl-ACP methyl ester carboxylesterase</fullName>
    </submittedName>
</protein>
<dbReference type="GO" id="GO:0016787">
    <property type="term" value="F:hydrolase activity"/>
    <property type="evidence" value="ECO:0007669"/>
    <property type="project" value="UniProtKB-KW"/>
</dbReference>
<name>A0A1M5PM34_9EURY</name>
<evidence type="ECO:0000313" key="3">
    <source>
        <dbReference type="EMBL" id="SHH02313.1"/>
    </source>
</evidence>
<gene>
    <name evidence="3" type="ORF">SAMN05443636_1644</name>
</gene>
<dbReference type="Proteomes" id="UP000184357">
    <property type="component" value="Unassembled WGS sequence"/>
</dbReference>
<dbReference type="STRING" id="43928.SAMN05443636_1644"/>
<dbReference type="AlphaFoldDB" id="A0A1M5PM34"/>
<organism evidence="3 4">
    <name type="scientific">Halobaculum gomorrense</name>
    <dbReference type="NCBI Taxonomy" id="43928"/>
    <lineage>
        <taxon>Archaea</taxon>
        <taxon>Methanobacteriati</taxon>
        <taxon>Methanobacteriota</taxon>
        <taxon>Stenosarchaea group</taxon>
        <taxon>Halobacteria</taxon>
        <taxon>Halobacteriales</taxon>
        <taxon>Haloferacaceae</taxon>
        <taxon>Halobaculum</taxon>
    </lineage>
</organism>
<accession>A0A1M5PM34</accession>
<dbReference type="InterPro" id="IPR050266">
    <property type="entry name" value="AB_hydrolase_sf"/>
</dbReference>
<dbReference type="GO" id="GO:0016020">
    <property type="term" value="C:membrane"/>
    <property type="evidence" value="ECO:0007669"/>
    <property type="project" value="TreeGrafter"/>
</dbReference>
<dbReference type="EMBL" id="FQWV01000003">
    <property type="protein sequence ID" value="SHH02313.1"/>
    <property type="molecule type" value="Genomic_DNA"/>
</dbReference>
<dbReference type="Pfam" id="PF00561">
    <property type="entry name" value="Abhydrolase_1"/>
    <property type="match status" value="1"/>
</dbReference>
<keyword evidence="4" id="KW-1185">Reference proteome</keyword>
<dbReference type="PANTHER" id="PTHR43798:SF31">
    <property type="entry name" value="AB HYDROLASE SUPERFAMILY PROTEIN YCLE"/>
    <property type="match status" value="1"/>
</dbReference>
<feature type="domain" description="AB hydrolase-1" evidence="2">
    <location>
        <begin position="25"/>
        <end position="254"/>
    </location>
</feature>
<dbReference type="PANTHER" id="PTHR43798">
    <property type="entry name" value="MONOACYLGLYCEROL LIPASE"/>
    <property type="match status" value="1"/>
</dbReference>
<dbReference type="InterPro" id="IPR029058">
    <property type="entry name" value="AB_hydrolase_fold"/>
</dbReference>
<evidence type="ECO:0000259" key="2">
    <source>
        <dbReference type="Pfam" id="PF00561"/>
    </source>
</evidence>
<dbReference type="OrthoDB" id="299757at2157"/>